<dbReference type="CDD" id="cd10434">
    <property type="entry name" value="GIY-YIG_UvrC_Cho"/>
    <property type="match status" value="1"/>
</dbReference>
<dbReference type="InterPro" id="IPR003583">
    <property type="entry name" value="Hlx-hairpin-Hlx_DNA-bd_motif"/>
</dbReference>
<feature type="domain" description="UVR" evidence="8">
    <location>
        <begin position="207"/>
        <end position="242"/>
    </location>
</feature>
<keyword evidence="12" id="KW-1185">Reference proteome</keyword>
<evidence type="ECO:0000256" key="1">
    <source>
        <dbReference type="ARBA" id="ARBA00022490"/>
    </source>
</evidence>
<evidence type="ECO:0000256" key="7">
    <source>
        <dbReference type="HAMAP-Rule" id="MF_00203"/>
    </source>
</evidence>
<dbReference type="PROSITE" id="PS50164">
    <property type="entry name" value="GIY_YIG"/>
    <property type="match status" value="1"/>
</dbReference>
<evidence type="ECO:0000259" key="8">
    <source>
        <dbReference type="PROSITE" id="PS50151"/>
    </source>
</evidence>
<proteinExistence type="inferred from homology"/>
<sequence length="611" mass="68723">MSTDSNAFDYQTYLKSAPEQPGIYKMLDGNADVLYVGKAKNLKKRLSSYFRKQGLAVKTQAMVARIQAIETVVTNTESEALILEQNLIKTLKPPYNILLRDDKSYPFIYLSHKDRFPRLALHRGRKNQTGRFFGPYPSAGAARETLGILQKIFKVRQCEDSFFRNRTRPCLQYQINRCKAPCVDLVDEQEYGRDVQDSVRFLEGKSQEIIFDLIGKMDTAAESLEFEQAAAFRDQVNFLRQTQEGQVISAQRGDADVLGIAWEPAGCCVIVIFVRQGRVLGTRQFHPDFKLEATREAALLSFLANFYIRNADARDFPAEIVIPCAVEDQELLETTLREVAGKAISLRHQVRSDRKRWLELADKNAVQALAVWLADRKNIYQRFLMLQQALQMPAVPERIECFDISHTMGEGTVASCVVFDQQGAAKSDYRRFNIRDITPGDDYAAIGQAVERRYARLLTGEGKMPDLILIDGGAGQLGKAMESLENLQLTSITVIGVGKGETRKPGMETLLDGVTGKEYALEPSSPALHLIQQVRDEAHRFAITGHRQRREGKRRKSILEDIPGVGAKRRSALLKYFGGLQAIQQATVAELSKVNGISKALAQEIHDHLHR</sequence>
<name>A0ABP8V3W4_9GAMM</name>
<dbReference type="EMBL" id="BAABFL010000401">
    <property type="protein sequence ID" value="GAA4650512.1"/>
    <property type="molecule type" value="Genomic_DNA"/>
</dbReference>
<comment type="caution">
    <text evidence="11">The sequence shown here is derived from an EMBL/GenBank/DDBJ whole genome shotgun (WGS) entry which is preliminary data.</text>
</comment>
<evidence type="ECO:0000256" key="6">
    <source>
        <dbReference type="ARBA" id="ARBA00023236"/>
    </source>
</evidence>
<dbReference type="InterPro" id="IPR050066">
    <property type="entry name" value="UvrABC_protein_C"/>
</dbReference>
<dbReference type="InterPro" id="IPR047296">
    <property type="entry name" value="GIY-YIG_UvrC_Cho"/>
</dbReference>
<dbReference type="SMART" id="SM00278">
    <property type="entry name" value="HhH1"/>
    <property type="match status" value="2"/>
</dbReference>
<dbReference type="HAMAP" id="MF_00203">
    <property type="entry name" value="UvrC"/>
    <property type="match status" value="1"/>
</dbReference>
<dbReference type="PROSITE" id="PS50165">
    <property type="entry name" value="UVRC"/>
    <property type="match status" value="1"/>
</dbReference>
<evidence type="ECO:0000256" key="5">
    <source>
        <dbReference type="ARBA" id="ARBA00023204"/>
    </source>
</evidence>
<dbReference type="InterPro" id="IPR001943">
    <property type="entry name" value="UVR_dom"/>
</dbReference>
<dbReference type="SUPFAM" id="SSF82771">
    <property type="entry name" value="GIY-YIG endonuclease"/>
    <property type="match status" value="1"/>
</dbReference>
<evidence type="ECO:0000259" key="10">
    <source>
        <dbReference type="PROSITE" id="PS50165"/>
    </source>
</evidence>
<dbReference type="PANTHER" id="PTHR30562:SF1">
    <property type="entry name" value="UVRABC SYSTEM PROTEIN C"/>
    <property type="match status" value="1"/>
</dbReference>
<keyword evidence="5 7" id="KW-0234">DNA repair</keyword>
<keyword evidence="1 7" id="KW-0963">Cytoplasm</keyword>
<keyword evidence="4 7" id="KW-0267">Excision nuclease</keyword>
<evidence type="ECO:0000256" key="4">
    <source>
        <dbReference type="ARBA" id="ARBA00022881"/>
    </source>
</evidence>
<gene>
    <name evidence="7 11" type="primary">uvrC</name>
    <name evidence="11" type="ORF">GCM10023116_27950</name>
</gene>
<reference evidence="12" key="1">
    <citation type="journal article" date="2019" name="Int. J. Syst. Evol. Microbiol.">
        <title>The Global Catalogue of Microorganisms (GCM) 10K type strain sequencing project: providing services to taxonomists for standard genome sequencing and annotation.</title>
        <authorList>
            <consortium name="The Broad Institute Genomics Platform"/>
            <consortium name="The Broad Institute Genome Sequencing Center for Infectious Disease"/>
            <person name="Wu L."/>
            <person name="Ma J."/>
        </authorList>
    </citation>
    <scope>NUCLEOTIDE SEQUENCE [LARGE SCALE GENOMIC DNA]</scope>
    <source>
        <strain evidence="12">JCM 17805</strain>
    </source>
</reference>
<dbReference type="InterPro" id="IPR004791">
    <property type="entry name" value="UvrC"/>
</dbReference>
<keyword evidence="3 7" id="KW-0228">DNA excision</keyword>
<dbReference type="Gene3D" id="1.10.150.20">
    <property type="entry name" value="5' to 3' exonuclease, C-terminal subdomain"/>
    <property type="match status" value="1"/>
</dbReference>
<evidence type="ECO:0000313" key="12">
    <source>
        <dbReference type="Proteomes" id="UP001500604"/>
    </source>
</evidence>
<dbReference type="InterPro" id="IPR010994">
    <property type="entry name" value="RuvA_2-like"/>
</dbReference>
<dbReference type="InterPro" id="IPR035901">
    <property type="entry name" value="GIY-YIG_endonuc_sf"/>
</dbReference>
<dbReference type="Gene3D" id="4.10.860.10">
    <property type="entry name" value="UVR domain"/>
    <property type="match status" value="1"/>
</dbReference>
<dbReference type="PROSITE" id="PS50151">
    <property type="entry name" value="UVR"/>
    <property type="match status" value="1"/>
</dbReference>
<dbReference type="Gene3D" id="3.40.1440.10">
    <property type="entry name" value="GIY-YIG endonuclease"/>
    <property type="match status" value="1"/>
</dbReference>
<feature type="domain" description="UvrC family homology region profile" evidence="10">
    <location>
        <begin position="257"/>
        <end position="484"/>
    </location>
</feature>
<evidence type="ECO:0000256" key="3">
    <source>
        <dbReference type="ARBA" id="ARBA00022769"/>
    </source>
</evidence>
<dbReference type="Pfam" id="PF14520">
    <property type="entry name" value="HHH_5"/>
    <property type="match status" value="1"/>
</dbReference>
<dbReference type="Pfam" id="PF02151">
    <property type="entry name" value="UVR"/>
    <property type="match status" value="1"/>
</dbReference>
<dbReference type="Gene3D" id="3.30.420.340">
    <property type="entry name" value="UvrC, RNAse H endonuclease domain"/>
    <property type="match status" value="1"/>
</dbReference>
<dbReference type="Pfam" id="PF22920">
    <property type="entry name" value="UvrC_RNaseH"/>
    <property type="match status" value="1"/>
</dbReference>
<dbReference type="Proteomes" id="UP001500604">
    <property type="component" value="Unassembled WGS sequence"/>
</dbReference>
<evidence type="ECO:0000256" key="2">
    <source>
        <dbReference type="ARBA" id="ARBA00022763"/>
    </source>
</evidence>
<dbReference type="RefSeq" id="WP_345196702.1">
    <property type="nucleotide sequence ID" value="NZ_BAABFL010000401.1"/>
</dbReference>
<evidence type="ECO:0000313" key="11">
    <source>
        <dbReference type="EMBL" id="GAA4650512.1"/>
    </source>
</evidence>
<dbReference type="InterPro" id="IPR038476">
    <property type="entry name" value="UvrC_RNase_H_dom_sf"/>
</dbReference>
<organism evidence="11 12">
    <name type="scientific">Kistimonas scapharcae</name>
    <dbReference type="NCBI Taxonomy" id="1036133"/>
    <lineage>
        <taxon>Bacteria</taxon>
        <taxon>Pseudomonadati</taxon>
        <taxon>Pseudomonadota</taxon>
        <taxon>Gammaproteobacteria</taxon>
        <taxon>Oceanospirillales</taxon>
        <taxon>Endozoicomonadaceae</taxon>
        <taxon>Kistimonas</taxon>
    </lineage>
</organism>
<feature type="domain" description="GIY-YIG" evidence="9">
    <location>
        <begin position="19"/>
        <end position="97"/>
    </location>
</feature>
<dbReference type="NCBIfam" id="TIGR00194">
    <property type="entry name" value="uvrC"/>
    <property type="match status" value="1"/>
</dbReference>
<dbReference type="Pfam" id="PF01541">
    <property type="entry name" value="GIY-YIG"/>
    <property type="match status" value="1"/>
</dbReference>
<keyword evidence="2 7" id="KW-0227">DNA damage</keyword>
<comment type="subunit">
    <text evidence="7">Interacts with UvrB in an incision complex.</text>
</comment>
<dbReference type="PANTHER" id="PTHR30562">
    <property type="entry name" value="UVRC/OXIDOREDUCTASE"/>
    <property type="match status" value="1"/>
</dbReference>
<dbReference type="SUPFAM" id="SSF46600">
    <property type="entry name" value="C-terminal UvrC-binding domain of UvrB"/>
    <property type="match status" value="1"/>
</dbReference>
<comment type="similarity">
    <text evidence="7">Belongs to the UvrC family.</text>
</comment>
<dbReference type="NCBIfam" id="NF001824">
    <property type="entry name" value="PRK00558.1-5"/>
    <property type="match status" value="1"/>
</dbReference>
<evidence type="ECO:0000259" key="9">
    <source>
        <dbReference type="PROSITE" id="PS50164"/>
    </source>
</evidence>
<dbReference type="InterPro" id="IPR001162">
    <property type="entry name" value="UvrC_RNase_H_dom"/>
</dbReference>
<dbReference type="SMART" id="SM00465">
    <property type="entry name" value="GIYc"/>
    <property type="match status" value="1"/>
</dbReference>
<comment type="subcellular location">
    <subcellularLocation>
        <location evidence="7">Cytoplasm</location>
    </subcellularLocation>
</comment>
<keyword evidence="6 7" id="KW-0742">SOS response</keyword>
<dbReference type="InterPro" id="IPR036876">
    <property type="entry name" value="UVR_dom_sf"/>
</dbReference>
<accession>A0ABP8V3W4</accession>
<protein>
    <recommendedName>
        <fullName evidence="7">UvrABC system protein C</fullName>
        <shortName evidence="7">Protein UvrC</shortName>
    </recommendedName>
    <alternativeName>
        <fullName evidence="7">Excinuclease ABC subunit C</fullName>
    </alternativeName>
</protein>
<dbReference type="SUPFAM" id="SSF47781">
    <property type="entry name" value="RuvA domain 2-like"/>
    <property type="match status" value="1"/>
</dbReference>
<dbReference type="Pfam" id="PF08459">
    <property type="entry name" value="UvrC_RNaseH_dom"/>
    <property type="match status" value="1"/>
</dbReference>
<dbReference type="InterPro" id="IPR000305">
    <property type="entry name" value="GIY-YIG_endonuc"/>
</dbReference>
<comment type="function">
    <text evidence="7">The UvrABC repair system catalyzes the recognition and processing of DNA lesions. UvrC both incises the 5' and 3' sides of the lesion. The N-terminal half is responsible for the 3' incision and the C-terminal half is responsible for the 5' incision.</text>
</comment>